<keyword evidence="2" id="KW-1003">Cell membrane</keyword>
<keyword evidence="3 9" id="KW-0812">Transmembrane</keyword>
<feature type="compositionally biased region" description="Basic and acidic residues" evidence="10">
    <location>
        <begin position="231"/>
        <end position="248"/>
    </location>
</feature>
<evidence type="ECO:0000259" key="12">
    <source>
        <dbReference type="PROSITE" id="PS50262"/>
    </source>
</evidence>
<sequence length="362" mass="41665">MEIYQWLMIFYFAILFLVGSIANILLLAIYWKNKNHSSVIVFIKALAITDFYVCFTKPVGIFYWLLQDYSLDNSFCKVFQFTIGTGYTLTFCMIFLVALDRYLAIYHTEGSFSVTAQHAMILVAAAWLLCHVGNIIKIMLSDDLQLQFGKYFCAERADGSVYVMYGFLAFVFVLCSMVVLWLNFQIIQALKRQSQTKPEGSIPRINQKMQGLSRAEVFKGTSEEQQQAKLVDLESHDSPKKGKSEKMPSKQLTRTTTSKTGHHQKEGKPVKAKKSKVITSLTKMLAVVTLLYVATSLPSIIIYFVPLDSEFWIAQQSPILYALYLLLKYLFFVDSIVKPFIYYAISRTFREQCRDFFKQLRL</sequence>
<keyword evidence="5 9" id="KW-0297">G-protein coupled receptor</keyword>
<dbReference type="PROSITE" id="PS50262">
    <property type="entry name" value="G_PROTEIN_RECEP_F1_2"/>
    <property type="match status" value="1"/>
</dbReference>
<evidence type="ECO:0000256" key="10">
    <source>
        <dbReference type="SAM" id="MobiDB-lite"/>
    </source>
</evidence>
<name>A0A9Q0YHD8_HOLLE</name>
<dbReference type="AlphaFoldDB" id="A0A9Q0YHD8"/>
<feature type="region of interest" description="Disordered" evidence="10">
    <location>
        <begin position="227"/>
        <end position="269"/>
    </location>
</feature>
<feature type="transmembrane region" description="Helical" evidence="11">
    <location>
        <begin position="284"/>
        <end position="307"/>
    </location>
</feature>
<dbReference type="GO" id="GO:0007218">
    <property type="term" value="P:neuropeptide signaling pathway"/>
    <property type="evidence" value="ECO:0007669"/>
    <property type="project" value="TreeGrafter"/>
</dbReference>
<dbReference type="Pfam" id="PF00001">
    <property type="entry name" value="7tm_1"/>
    <property type="match status" value="1"/>
</dbReference>
<organism evidence="13 14">
    <name type="scientific">Holothuria leucospilota</name>
    <name type="common">Black long sea cucumber</name>
    <name type="synonym">Mertensiothuria leucospilota</name>
    <dbReference type="NCBI Taxonomy" id="206669"/>
    <lineage>
        <taxon>Eukaryota</taxon>
        <taxon>Metazoa</taxon>
        <taxon>Echinodermata</taxon>
        <taxon>Eleutherozoa</taxon>
        <taxon>Echinozoa</taxon>
        <taxon>Holothuroidea</taxon>
        <taxon>Aspidochirotacea</taxon>
        <taxon>Aspidochirotida</taxon>
        <taxon>Holothuriidae</taxon>
        <taxon>Holothuria</taxon>
    </lineage>
</organism>
<feature type="transmembrane region" description="Helical" evidence="11">
    <location>
        <begin position="319"/>
        <end position="345"/>
    </location>
</feature>
<dbReference type="PROSITE" id="PS00237">
    <property type="entry name" value="G_PROTEIN_RECEP_F1_1"/>
    <property type="match status" value="1"/>
</dbReference>
<accession>A0A9Q0YHD8</accession>
<dbReference type="PRINTS" id="PR00237">
    <property type="entry name" value="GPCRRHODOPSN"/>
</dbReference>
<comment type="subcellular location">
    <subcellularLocation>
        <location evidence="1">Cell membrane</location>
        <topology evidence="1">Multi-pass membrane protein</topology>
    </subcellularLocation>
</comment>
<evidence type="ECO:0000256" key="5">
    <source>
        <dbReference type="ARBA" id="ARBA00023040"/>
    </source>
</evidence>
<feature type="transmembrane region" description="Helical" evidence="11">
    <location>
        <begin position="6"/>
        <end position="29"/>
    </location>
</feature>
<dbReference type="SUPFAM" id="SSF81321">
    <property type="entry name" value="Family A G protein-coupled receptor-like"/>
    <property type="match status" value="1"/>
</dbReference>
<dbReference type="OrthoDB" id="5969463at2759"/>
<dbReference type="Proteomes" id="UP001152320">
    <property type="component" value="Chromosome 20"/>
</dbReference>
<feature type="compositionally biased region" description="Polar residues" evidence="10">
    <location>
        <begin position="250"/>
        <end position="259"/>
    </location>
</feature>
<dbReference type="CDD" id="cd00637">
    <property type="entry name" value="7tm_classA_rhodopsin-like"/>
    <property type="match status" value="1"/>
</dbReference>
<comment type="similarity">
    <text evidence="9">Belongs to the G-protein coupled receptor 1 family.</text>
</comment>
<feature type="domain" description="G-protein coupled receptors family 1 profile" evidence="12">
    <location>
        <begin position="22"/>
        <end position="342"/>
    </location>
</feature>
<dbReference type="PANTHER" id="PTHR24230">
    <property type="entry name" value="G-PROTEIN COUPLED RECEPTOR"/>
    <property type="match status" value="1"/>
</dbReference>
<evidence type="ECO:0000256" key="7">
    <source>
        <dbReference type="ARBA" id="ARBA00023170"/>
    </source>
</evidence>
<dbReference type="GO" id="GO:0008528">
    <property type="term" value="F:G protein-coupled peptide receptor activity"/>
    <property type="evidence" value="ECO:0007669"/>
    <property type="project" value="TreeGrafter"/>
</dbReference>
<evidence type="ECO:0000256" key="4">
    <source>
        <dbReference type="ARBA" id="ARBA00022989"/>
    </source>
</evidence>
<dbReference type="Gene3D" id="1.20.1070.10">
    <property type="entry name" value="Rhodopsin 7-helix transmembrane proteins"/>
    <property type="match status" value="1"/>
</dbReference>
<keyword evidence="8 9" id="KW-0807">Transducer</keyword>
<reference evidence="13" key="1">
    <citation type="submission" date="2021-10" db="EMBL/GenBank/DDBJ databases">
        <title>Tropical sea cucumber genome reveals ecological adaptation and Cuvierian tubules defense mechanism.</title>
        <authorList>
            <person name="Chen T."/>
        </authorList>
    </citation>
    <scope>NUCLEOTIDE SEQUENCE</scope>
    <source>
        <strain evidence="13">Nanhai2018</strain>
        <tissue evidence="13">Muscle</tissue>
    </source>
</reference>
<evidence type="ECO:0000313" key="13">
    <source>
        <dbReference type="EMBL" id="KAJ8022642.1"/>
    </source>
</evidence>
<dbReference type="InterPro" id="IPR000276">
    <property type="entry name" value="GPCR_Rhodpsn"/>
</dbReference>
<evidence type="ECO:0000256" key="9">
    <source>
        <dbReference type="RuleBase" id="RU000688"/>
    </source>
</evidence>
<keyword evidence="6 11" id="KW-0472">Membrane</keyword>
<evidence type="ECO:0000313" key="14">
    <source>
        <dbReference type="Proteomes" id="UP001152320"/>
    </source>
</evidence>
<evidence type="ECO:0000256" key="2">
    <source>
        <dbReference type="ARBA" id="ARBA00022475"/>
    </source>
</evidence>
<dbReference type="GO" id="GO:0005886">
    <property type="term" value="C:plasma membrane"/>
    <property type="evidence" value="ECO:0007669"/>
    <property type="project" value="UniProtKB-SubCell"/>
</dbReference>
<evidence type="ECO:0000256" key="8">
    <source>
        <dbReference type="ARBA" id="ARBA00023224"/>
    </source>
</evidence>
<dbReference type="InterPro" id="IPR017452">
    <property type="entry name" value="GPCR_Rhodpsn_7TM"/>
</dbReference>
<proteinExistence type="inferred from homology"/>
<dbReference type="EMBL" id="JAIZAY010000020">
    <property type="protein sequence ID" value="KAJ8022642.1"/>
    <property type="molecule type" value="Genomic_DNA"/>
</dbReference>
<gene>
    <name evidence="13" type="ORF">HOLleu_37604</name>
</gene>
<comment type="caution">
    <text evidence="13">The sequence shown here is derived from an EMBL/GenBank/DDBJ whole genome shotgun (WGS) entry which is preliminary data.</text>
</comment>
<dbReference type="PANTHER" id="PTHR24230:SF75">
    <property type="entry name" value="RELAXIN FAMILY PEPTIDE RECEPTOR 3"/>
    <property type="match status" value="1"/>
</dbReference>
<protein>
    <submittedName>
        <fullName evidence="13">Orexin receptor type 2</fullName>
    </submittedName>
</protein>
<evidence type="ECO:0000256" key="6">
    <source>
        <dbReference type="ARBA" id="ARBA00023136"/>
    </source>
</evidence>
<feature type="transmembrane region" description="Helical" evidence="11">
    <location>
        <begin position="78"/>
        <end position="99"/>
    </location>
</feature>
<keyword evidence="14" id="KW-1185">Reference proteome</keyword>
<feature type="transmembrane region" description="Helical" evidence="11">
    <location>
        <begin position="119"/>
        <end position="140"/>
    </location>
</feature>
<feature type="transmembrane region" description="Helical" evidence="11">
    <location>
        <begin position="160"/>
        <end position="184"/>
    </location>
</feature>
<keyword evidence="4 11" id="KW-1133">Transmembrane helix</keyword>
<evidence type="ECO:0000256" key="3">
    <source>
        <dbReference type="ARBA" id="ARBA00022692"/>
    </source>
</evidence>
<evidence type="ECO:0000256" key="1">
    <source>
        <dbReference type="ARBA" id="ARBA00004651"/>
    </source>
</evidence>
<feature type="transmembrane region" description="Helical" evidence="11">
    <location>
        <begin position="41"/>
        <end position="66"/>
    </location>
</feature>
<keyword evidence="7 9" id="KW-0675">Receptor</keyword>
<evidence type="ECO:0000256" key="11">
    <source>
        <dbReference type="SAM" id="Phobius"/>
    </source>
</evidence>